<proteinExistence type="predicted"/>
<dbReference type="PANTHER" id="PTHR34219">
    <property type="entry name" value="IRON-REGULATED INNER MEMBRANE PROTEIN-RELATED"/>
    <property type="match status" value="1"/>
</dbReference>
<dbReference type="InterPro" id="IPR005625">
    <property type="entry name" value="PepSY-ass_TM"/>
</dbReference>
<dbReference type="PANTHER" id="PTHR34219:SF4">
    <property type="entry name" value="PEPSY DOMAIN-CONTAINING PROTEIN"/>
    <property type="match status" value="1"/>
</dbReference>
<reference evidence="2 3" key="1">
    <citation type="journal article" date="2018" name="Nat. Biotechnol.">
        <title>A standardized bacterial taxonomy based on genome phylogeny substantially revises the tree of life.</title>
        <authorList>
            <person name="Parks D.H."/>
            <person name="Chuvochina M."/>
            <person name="Waite D.W."/>
            <person name="Rinke C."/>
            <person name="Skarshewski A."/>
            <person name="Chaumeil P.A."/>
            <person name="Hugenholtz P."/>
        </authorList>
    </citation>
    <scope>NUCLEOTIDE SEQUENCE [LARGE SCALE GENOMIC DNA]</scope>
    <source>
        <strain evidence="2">UBA11621</strain>
    </source>
</reference>
<evidence type="ECO:0008006" key="4">
    <source>
        <dbReference type="Google" id="ProtNLM"/>
    </source>
</evidence>
<dbReference type="EMBL" id="DONK01000095">
    <property type="protein sequence ID" value="HBU50866.1"/>
    <property type="molecule type" value="Genomic_DNA"/>
</dbReference>
<dbReference type="RefSeq" id="WP_272965441.1">
    <property type="nucleotide sequence ID" value="NZ_CAJXAX010000001.1"/>
</dbReference>
<gene>
    <name evidence="2" type="ORF">DEB45_06380</name>
</gene>
<evidence type="ECO:0000256" key="1">
    <source>
        <dbReference type="SAM" id="Phobius"/>
    </source>
</evidence>
<feature type="transmembrane region" description="Helical" evidence="1">
    <location>
        <begin position="141"/>
        <end position="162"/>
    </location>
</feature>
<keyword evidence="1" id="KW-0812">Transmembrane</keyword>
<dbReference type="Pfam" id="PF03929">
    <property type="entry name" value="PepSY_TM"/>
    <property type="match status" value="1"/>
</dbReference>
<keyword evidence="1" id="KW-1133">Transmembrane helix</keyword>
<protein>
    <recommendedName>
        <fullName evidence="4">PepSY domain-containing protein</fullName>
    </recommendedName>
</protein>
<feature type="transmembrane region" description="Helical" evidence="1">
    <location>
        <begin position="233"/>
        <end position="253"/>
    </location>
</feature>
<feature type="transmembrane region" description="Helical" evidence="1">
    <location>
        <begin position="99"/>
        <end position="120"/>
    </location>
</feature>
<evidence type="ECO:0000313" key="2">
    <source>
        <dbReference type="EMBL" id="HBU50866.1"/>
    </source>
</evidence>
<feature type="transmembrane region" description="Helical" evidence="1">
    <location>
        <begin position="202"/>
        <end position="221"/>
    </location>
</feature>
<organism evidence="2 3">
    <name type="scientific">Alteromonas australica</name>
    <dbReference type="NCBI Taxonomy" id="589873"/>
    <lineage>
        <taxon>Bacteria</taxon>
        <taxon>Pseudomonadati</taxon>
        <taxon>Pseudomonadota</taxon>
        <taxon>Gammaproteobacteria</taxon>
        <taxon>Alteromonadales</taxon>
        <taxon>Alteromonadaceae</taxon>
        <taxon>Alteromonas/Salinimonas group</taxon>
        <taxon>Alteromonas</taxon>
    </lineage>
</organism>
<sequence length="263" mass="29679">MQEQTQIQISRITSTLAKTWQEPNPIAKITVEKPQFSNSRTIVERSKATTVSNRAERAVFHSYTGDVLPGYENETVPAQIRRVLYGLHQANYAPIGMRWLLFALGVAGCALIATGNIIWVNQRKKSNKQSRLTLALMEKGNVAAIMGLVLACISFFLANKLLPETMAMRSEWEIHSFFIVWLASFHHALYSGSARRAWYQQTLLASLFCFSLVMIELSMYFSRIQHGVITGDMTYLSFIPAFLVFGGLLLILARKFRRHGAGQ</sequence>
<accession>A0A353JJ44</accession>
<dbReference type="Proteomes" id="UP000264779">
    <property type="component" value="Unassembled WGS sequence"/>
</dbReference>
<name>A0A353JJ44_9ALTE</name>
<keyword evidence="1" id="KW-0472">Membrane</keyword>
<feature type="transmembrane region" description="Helical" evidence="1">
    <location>
        <begin position="174"/>
        <end position="190"/>
    </location>
</feature>
<comment type="caution">
    <text evidence="2">The sequence shown here is derived from an EMBL/GenBank/DDBJ whole genome shotgun (WGS) entry which is preliminary data.</text>
</comment>
<dbReference type="AlphaFoldDB" id="A0A353JJ44"/>
<evidence type="ECO:0000313" key="3">
    <source>
        <dbReference type="Proteomes" id="UP000264779"/>
    </source>
</evidence>